<evidence type="ECO:0000313" key="1">
    <source>
        <dbReference type="EMBL" id="MDN0068650.1"/>
    </source>
</evidence>
<sequence length="162" mass="18202">MAEHENVQPIAAVCSIDGTCSVPAPASDEERVERESEIYREIVRGFHAVDVPAIEAMIAERRDFYLYVGRVTCRWCRRLIPVMAPVFAKRAIDVFYLDSTDSKTDEGLSAFRTRYGVTWVPTVLHFDAAGSVRGLEVDLDVDDDTLREAIERELACGFSSPR</sequence>
<accession>A0AAW7JNT9</accession>
<dbReference type="Proteomes" id="UP001168505">
    <property type="component" value="Unassembled WGS sequence"/>
</dbReference>
<evidence type="ECO:0008006" key="3">
    <source>
        <dbReference type="Google" id="ProtNLM"/>
    </source>
</evidence>
<name>A0AAW7JNT9_9ACTN</name>
<organism evidence="1 2">
    <name type="scientific">Collinsella ihumii</name>
    <dbReference type="NCBI Taxonomy" id="1720204"/>
    <lineage>
        <taxon>Bacteria</taxon>
        <taxon>Bacillati</taxon>
        <taxon>Actinomycetota</taxon>
        <taxon>Coriobacteriia</taxon>
        <taxon>Coriobacteriales</taxon>
        <taxon>Coriobacteriaceae</taxon>
        <taxon>Collinsella</taxon>
    </lineage>
</organism>
<dbReference type="AlphaFoldDB" id="A0AAW7JNT9"/>
<comment type="caution">
    <text evidence="1">The sequence shown here is derived from an EMBL/GenBank/DDBJ whole genome shotgun (WGS) entry which is preliminary data.</text>
</comment>
<dbReference type="SUPFAM" id="SSF52833">
    <property type="entry name" value="Thioredoxin-like"/>
    <property type="match status" value="1"/>
</dbReference>
<reference evidence="1" key="1">
    <citation type="submission" date="2023-06" db="EMBL/GenBank/DDBJ databases">
        <authorList>
            <person name="Zeman M."/>
            <person name="Kubasova T."/>
            <person name="Jahodarova E."/>
            <person name="Nykrynova M."/>
            <person name="Rychlik I."/>
        </authorList>
    </citation>
    <scope>NUCLEOTIDE SEQUENCE</scope>
    <source>
        <strain evidence="1">15_COKtk</strain>
    </source>
</reference>
<dbReference type="InterPro" id="IPR036249">
    <property type="entry name" value="Thioredoxin-like_sf"/>
</dbReference>
<dbReference type="EMBL" id="JAUEIR010000002">
    <property type="protein sequence ID" value="MDN0068650.1"/>
    <property type="molecule type" value="Genomic_DNA"/>
</dbReference>
<dbReference type="InterPro" id="IPR046698">
    <property type="entry name" value="PedC-like"/>
</dbReference>
<gene>
    <name evidence="1" type="ORF">QVN40_02900</name>
</gene>
<dbReference type="Gene3D" id="3.40.30.10">
    <property type="entry name" value="Glutaredoxin"/>
    <property type="match status" value="1"/>
</dbReference>
<dbReference type="Pfam" id="PF20207">
    <property type="entry name" value="DUF6568"/>
    <property type="match status" value="1"/>
</dbReference>
<dbReference type="CDD" id="cd01659">
    <property type="entry name" value="TRX_superfamily"/>
    <property type="match status" value="1"/>
</dbReference>
<dbReference type="RefSeq" id="WP_204540493.1">
    <property type="nucleotide sequence ID" value="NZ_JAUEIR010000002.1"/>
</dbReference>
<evidence type="ECO:0000313" key="2">
    <source>
        <dbReference type="Proteomes" id="UP001168505"/>
    </source>
</evidence>
<proteinExistence type="predicted"/>
<protein>
    <recommendedName>
        <fullName evidence="3">Thioredoxin</fullName>
    </recommendedName>
</protein>
<reference evidence="1" key="2">
    <citation type="submission" date="2023-08" db="EMBL/GenBank/DDBJ databases">
        <title>Identification and characterization of horizontal gene transfer across gut microbiota members of farm animals based on homology search.</title>
        <authorList>
            <person name="Schwarzerova J."/>
            <person name="Nykrynova M."/>
            <person name="Jureckova K."/>
            <person name="Cejkova D."/>
            <person name="Rychlik I."/>
        </authorList>
    </citation>
    <scope>NUCLEOTIDE SEQUENCE</scope>
    <source>
        <strain evidence="1">15_COKtk</strain>
    </source>
</reference>